<dbReference type="Proteomes" id="UP000561438">
    <property type="component" value="Unassembled WGS sequence"/>
</dbReference>
<evidence type="ECO:0000256" key="1">
    <source>
        <dbReference type="SAM" id="MobiDB-lite"/>
    </source>
</evidence>
<sequence>MASLLKQNLLRAAALGIGVTLASCGGMPENRSLYSTNQPIVERANYTLDVRSGADGLTINEQRRVQDWFETMGLRYGDRVFVDDPVENPATRDDIAELAARRGILLSEGAPVTSGSVDPGVSRIVVTRSDASVPNCPNWSVKTDLNYTNGVHPNFGCAVNSNIAAMIANPEDLIAGQEGSGETILTGQTRAIDSYRSSTPSGSGGLGGSATQGGE</sequence>
<evidence type="ECO:0000313" key="2">
    <source>
        <dbReference type="EMBL" id="NVD45461.1"/>
    </source>
</evidence>
<organism evidence="2 3">
    <name type="scientific">Qipengyuania atrilutea</name>
    <dbReference type="NCBI Taxonomy" id="2744473"/>
    <lineage>
        <taxon>Bacteria</taxon>
        <taxon>Pseudomonadati</taxon>
        <taxon>Pseudomonadota</taxon>
        <taxon>Alphaproteobacteria</taxon>
        <taxon>Sphingomonadales</taxon>
        <taxon>Erythrobacteraceae</taxon>
        <taxon>Qipengyuania</taxon>
    </lineage>
</organism>
<dbReference type="Pfam" id="PF09476">
    <property type="entry name" value="Pilus_CpaD"/>
    <property type="match status" value="1"/>
</dbReference>
<protein>
    <submittedName>
        <fullName evidence="2">CpaD family pilus assembly protein</fullName>
    </submittedName>
</protein>
<dbReference type="AlphaFoldDB" id="A0A850H0N8"/>
<name>A0A850H0N8_9SPHN</name>
<proteinExistence type="predicted"/>
<comment type="caution">
    <text evidence="2">The sequence shown here is derived from an EMBL/GenBank/DDBJ whole genome shotgun (WGS) entry which is preliminary data.</text>
</comment>
<evidence type="ECO:0000313" key="3">
    <source>
        <dbReference type="Proteomes" id="UP000561438"/>
    </source>
</evidence>
<accession>A0A850H0N8</accession>
<gene>
    <name evidence="2" type="ORF">HUV48_10630</name>
</gene>
<reference evidence="2 3" key="1">
    <citation type="submission" date="2020-06" db="EMBL/GenBank/DDBJ databases">
        <title>Altererythrobacter sp. HHU K3-1.</title>
        <authorList>
            <person name="Zhang D."/>
            <person name="Xue H."/>
        </authorList>
    </citation>
    <scope>NUCLEOTIDE SEQUENCE [LARGE SCALE GENOMIC DNA]</scope>
    <source>
        <strain evidence="2 3">HHU K3-1</strain>
    </source>
</reference>
<dbReference type="RefSeq" id="WP_176267732.1">
    <property type="nucleotide sequence ID" value="NZ_JABWGV010000003.1"/>
</dbReference>
<dbReference type="InterPro" id="IPR019027">
    <property type="entry name" value="Pilus_biogenesis_CpaD-related"/>
</dbReference>
<feature type="region of interest" description="Disordered" evidence="1">
    <location>
        <begin position="187"/>
        <end position="215"/>
    </location>
</feature>
<dbReference type="PROSITE" id="PS51257">
    <property type="entry name" value="PROKAR_LIPOPROTEIN"/>
    <property type="match status" value="1"/>
</dbReference>
<feature type="compositionally biased region" description="Gly residues" evidence="1">
    <location>
        <begin position="202"/>
        <end position="215"/>
    </location>
</feature>
<keyword evidence="3" id="KW-1185">Reference proteome</keyword>
<dbReference type="EMBL" id="JABWGV010000003">
    <property type="protein sequence ID" value="NVD45461.1"/>
    <property type="molecule type" value="Genomic_DNA"/>
</dbReference>